<organism evidence="2 3">
    <name type="scientific">Stieleria varia</name>
    <dbReference type="NCBI Taxonomy" id="2528005"/>
    <lineage>
        <taxon>Bacteria</taxon>
        <taxon>Pseudomonadati</taxon>
        <taxon>Planctomycetota</taxon>
        <taxon>Planctomycetia</taxon>
        <taxon>Pirellulales</taxon>
        <taxon>Pirellulaceae</taxon>
        <taxon>Stieleria</taxon>
    </lineage>
</organism>
<dbReference type="EMBL" id="SJPN01000005">
    <property type="protein sequence ID" value="TWU00823.1"/>
    <property type="molecule type" value="Genomic_DNA"/>
</dbReference>
<dbReference type="GO" id="GO:0003677">
    <property type="term" value="F:DNA binding"/>
    <property type="evidence" value="ECO:0007669"/>
    <property type="project" value="InterPro"/>
</dbReference>
<proteinExistence type="predicted"/>
<comment type="caution">
    <text evidence="2">The sequence shown here is derived from an EMBL/GenBank/DDBJ whole genome shotgun (WGS) entry which is preliminary data.</text>
</comment>
<keyword evidence="3" id="KW-1185">Reference proteome</keyword>
<evidence type="ECO:0000313" key="2">
    <source>
        <dbReference type="EMBL" id="TWU00823.1"/>
    </source>
</evidence>
<dbReference type="GO" id="GO:0004803">
    <property type="term" value="F:transposase activity"/>
    <property type="evidence" value="ECO:0007669"/>
    <property type="project" value="InterPro"/>
</dbReference>
<dbReference type="Proteomes" id="UP000320176">
    <property type="component" value="Unassembled WGS sequence"/>
</dbReference>
<dbReference type="InterPro" id="IPR036515">
    <property type="entry name" value="Transposase_17_sf"/>
</dbReference>
<dbReference type="GO" id="GO:0006313">
    <property type="term" value="P:DNA transposition"/>
    <property type="evidence" value="ECO:0007669"/>
    <property type="project" value="InterPro"/>
</dbReference>
<dbReference type="SUPFAM" id="SSF143422">
    <property type="entry name" value="Transposase IS200-like"/>
    <property type="match status" value="1"/>
</dbReference>
<accession>A0A5C6ALC3</accession>
<dbReference type="AlphaFoldDB" id="A0A5C6ALC3"/>
<dbReference type="Pfam" id="PF01797">
    <property type="entry name" value="Y1_Tnp"/>
    <property type="match status" value="1"/>
</dbReference>
<dbReference type="Gene3D" id="3.30.70.1290">
    <property type="entry name" value="Transposase IS200-like"/>
    <property type="match status" value="1"/>
</dbReference>
<evidence type="ECO:0000313" key="3">
    <source>
        <dbReference type="Proteomes" id="UP000320176"/>
    </source>
</evidence>
<feature type="domain" description="Transposase IS200-like" evidence="1">
    <location>
        <begin position="7"/>
        <end position="81"/>
    </location>
</feature>
<name>A0A5C6ALC3_9BACT</name>
<protein>
    <submittedName>
        <fullName evidence="2">Transposase IS200 like protein</fullName>
    </submittedName>
</protein>
<sequence>MRFDPVVLSEQDRQTVEKACQEHCNYRGWSLLAVNARTNHVHLVVVADRGPKAVRDQLKANCTRHLRQQEIPLIVERTWAKGADIEILDTEQEIHDCIIYVLEAQ</sequence>
<dbReference type="InterPro" id="IPR002686">
    <property type="entry name" value="Transposase_17"/>
</dbReference>
<evidence type="ECO:0000259" key="1">
    <source>
        <dbReference type="Pfam" id="PF01797"/>
    </source>
</evidence>
<reference evidence="2 3" key="1">
    <citation type="submission" date="2019-02" db="EMBL/GenBank/DDBJ databases">
        <title>Deep-cultivation of Planctomycetes and their phenomic and genomic characterization uncovers novel biology.</title>
        <authorList>
            <person name="Wiegand S."/>
            <person name="Jogler M."/>
            <person name="Boedeker C."/>
            <person name="Pinto D."/>
            <person name="Vollmers J."/>
            <person name="Rivas-Marin E."/>
            <person name="Kohn T."/>
            <person name="Peeters S.H."/>
            <person name="Heuer A."/>
            <person name="Rast P."/>
            <person name="Oberbeckmann S."/>
            <person name="Bunk B."/>
            <person name="Jeske O."/>
            <person name="Meyerdierks A."/>
            <person name="Storesund J.E."/>
            <person name="Kallscheuer N."/>
            <person name="Luecker S."/>
            <person name="Lage O.M."/>
            <person name="Pohl T."/>
            <person name="Merkel B.J."/>
            <person name="Hornburger P."/>
            <person name="Mueller R.-W."/>
            <person name="Bruemmer F."/>
            <person name="Labrenz M."/>
            <person name="Spormann A.M."/>
            <person name="Op Den Camp H."/>
            <person name="Overmann J."/>
            <person name="Amann R."/>
            <person name="Jetten M.S.M."/>
            <person name="Mascher T."/>
            <person name="Medema M.H."/>
            <person name="Devos D.P."/>
            <person name="Kaster A.-K."/>
            <person name="Ovreas L."/>
            <person name="Rohde M."/>
            <person name="Galperin M.Y."/>
            <person name="Jogler C."/>
        </authorList>
    </citation>
    <scope>NUCLEOTIDE SEQUENCE [LARGE SCALE GENOMIC DNA]</scope>
    <source>
        <strain evidence="2 3">Pla52n</strain>
    </source>
</reference>
<gene>
    <name evidence="2" type="ORF">Pla52n_41920</name>
</gene>